<evidence type="ECO:0000313" key="2">
    <source>
        <dbReference type="Proteomes" id="UP001196413"/>
    </source>
</evidence>
<proteinExistence type="predicted"/>
<dbReference type="AlphaFoldDB" id="A0AAD5N7S0"/>
<keyword evidence="2" id="KW-1185">Reference proteome</keyword>
<gene>
    <name evidence="1" type="ORF">KIN20_018647</name>
</gene>
<name>A0AAD5N7S0_PARTN</name>
<reference evidence="1" key="1">
    <citation type="submission" date="2021-06" db="EMBL/GenBank/DDBJ databases">
        <title>Parelaphostrongylus tenuis whole genome reference sequence.</title>
        <authorList>
            <person name="Garwood T.J."/>
            <person name="Larsen P.A."/>
            <person name="Fountain-Jones N.M."/>
            <person name="Garbe J.R."/>
            <person name="Macchietto M.G."/>
            <person name="Kania S.A."/>
            <person name="Gerhold R.W."/>
            <person name="Richards J.E."/>
            <person name="Wolf T.M."/>
        </authorList>
    </citation>
    <scope>NUCLEOTIDE SEQUENCE</scope>
    <source>
        <strain evidence="1">MNPRO001-30</strain>
        <tissue evidence="1">Meninges</tissue>
    </source>
</reference>
<protein>
    <submittedName>
        <fullName evidence="1">Uncharacterized protein</fullName>
    </submittedName>
</protein>
<comment type="caution">
    <text evidence="1">The sequence shown here is derived from an EMBL/GenBank/DDBJ whole genome shotgun (WGS) entry which is preliminary data.</text>
</comment>
<accession>A0AAD5N7S0</accession>
<organism evidence="1 2">
    <name type="scientific">Parelaphostrongylus tenuis</name>
    <name type="common">Meningeal worm</name>
    <dbReference type="NCBI Taxonomy" id="148309"/>
    <lineage>
        <taxon>Eukaryota</taxon>
        <taxon>Metazoa</taxon>
        <taxon>Ecdysozoa</taxon>
        <taxon>Nematoda</taxon>
        <taxon>Chromadorea</taxon>
        <taxon>Rhabditida</taxon>
        <taxon>Rhabditina</taxon>
        <taxon>Rhabditomorpha</taxon>
        <taxon>Strongyloidea</taxon>
        <taxon>Metastrongylidae</taxon>
        <taxon>Parelaphostrongylus</taxon>
    </lineage>
</organism>
<dbReference type="EMBL" id="JAHQIW010003718">
    <property type="protein sequence ID" value="KAJ1359834.1"/>
    <property type="molecule type" value="Genomic_DNA"/>
</dbReference>
<sequence>MEKLELIVLSHPPYGSNMAQLDSHLFPASRQRLLEENSKLQSAQNLSIFLNIVQFNTNYDCHIYTDELETTGPNRCWCGCRINLLNVHIQTDSALASA</sequence>
<evidence type="ECO:0000313" key="1">
    <source>
        <dbReference type="EMBL" id="KAJ1359834.1"/>
    </source>
</evidence>
<dbReference type="Proteomes" id="UP001196413">
    <property type="component" value="Unassembled WGS sequence"/>
</dbReference>